<gene>
    <name evidence="7" type="ORF">SEMRO_1409_G270210.1</name>
</gene>
<evidence type="ECO:0000256" key="1">
    <source>
        <dbReference type="ARBA" id="ARBA00004123"/>
    </source>
</evidence>
<dbReference type="InterPro" id="IPR036390">
    <property type="entry name" value="WH_DNA-bd_sf"/>
</dbReference>
<dbReference type="Pfam" id="PF00447">
    <property type="entry name" value="HSF_DNA-bind"/>
    <property type="match status" value="1"/>
</dbReference>
<evidence type="ECO:0000256" key="4">
    <source>
        <dbReference type="RuleBase" id="RU004020"/>
    </source>
</evidence>
<protein>
    <submittedName>
        <fullName evidence="7">Heat stress transcription factor</fullName>
    </submittedName>
</protein>
<dbReference type="FunFam" id="1.10.10.10:FF:000479">
    <property type="entry name" value="Predicted protein"/>
    <property type="match status" value="1"/>
</dbReference>
<accession>A0A9N8ENS4</accession>
<name>A0A9N8ENS4_9STRA</name>
<evidence type="ECO:0000259" key="6">
    <source>
        <dbReference type="SMART" id="SM00415"/>
    </source>
</evidence>
<dbReference type="OrthoDB" id="44091at2759"/>
<keyword evidence="3" id="KW-0539">Nucleus</keyword>
<evidence type="ECO:0000256" key="5">
    <source>
        <dbReference type="SAM" id="MobiDB-lite"/>
    </source>
</evidence>
<comment type="subcellular location">
    <subcellularLocation>
        <location evidence="1">Nucleus</location>
    </subcellularLocation>
</comment>
<comment type="caution">
    <text evidence="7">The sequence shown here is derived from an EMBL/GenBank/DDBJ whole genome shotgun (WGS) entry which is preliminary data.</text>
</comment>
<comment type="similarity">
    <text evidence="4">Belongs to the HSF family.</text>
</comment>
<dbReference type="PANTHER" id="PTHR10015">
    <property type="entry name" value="HEAT SHOCK TRANSCRIPTION FACTOR"/>
    <property type="match status" value="1"/>
</dbReference>
<dbReference type="Gene3D" id="1.10.10.10">
    <property type="entry name" value="Winged helix-like DNA-binding domain superfamily/Winged helix DNA-binding domain"/>
    <property type="match status" value="1"/>
</dbReference>
<keyword evidence="8" id="KW-1185">Reference proteome</keyword>
<keyword evidence="2" id="KW-0238">DNA-binding</keyword>
<dbReference type="Proteomes" id="UP001153069">
    <property type="component" value="Unassembled WGS sequence"/>
</dbReference>
<feature type="domain" description="HSF-type DNA-binding" evidence="6">
    <location>
        <begin position="53"/>
        <end position="154"/>
    </location>
</feature>
<dbReference type="InterPro" id="IPR036388">
    <property type="entry name" value="WH-like_DNA-bd_sf"/>
</dbReference>
<reference evidence="7" key="1">
    <citation type="submission" date="2020-06" db="EMBL/GenBank/DDBJ databases">
        <authorList>
            <consortium name="Plant Systems Biology data submission"/>
        </authorList>
    </citation>
    <scope>NUCLEOTIDE SEQUENCE</scope>
    <source>
        <strain evidence="7">D6</strain>
    </source>
</reference>
<evidence type="ECO:0000256" key="3">
    <source>
        <dbReference type="ARBA" id="ARBA00023242"/>
    </source>
</evidence>
<dbReference type="GO" id="GO:0005634">
    <property type="term" value="C:nucleus"/>
    <property type="evidence" value="ECO:0007669"/>
    <property type="project" value="UniProtKB-SubCell"/>
</dbReference>
<evidence type="ECO:0000313" key="7">
    <source>
        <dbReference type="EMBL" id="CAB9523374.1"/>
    </source>
</evidence>
<sequence>MTSKGKEVPKRPGVQHHYRDWANASAADVGLWFPTATNGGVVRQQNPMASGTQQQGFAVKLHHMLSDVEAFGESGIVSWQPHGRCFVVRDRKAFVERILPSYFLQSNFASFQRQLNLYGFKRLSSAQDRGGYYHELFLRGKPEFACFIQRIKRKGTGPRKPDAPENEPNFFAMPYLPLSAAAVRQAPAPAFPVQVRCVPQMALPPLIKSGVPKLAPPQKQVAAVPTLKHLLPGAMASSAAAPPAMAATTAPPMPSPQPLQAPLGGFLTGLLQPTPIGPSSTVVTGSPSPATNFSPVFSVVIPYGSAPTLSADSDCIDQWSGLNAASIPPIDTVSSEPRNDEANNDWNLRENANMSPTSWDNAFGEEEDFWFALS</sequence>
<dbReference type="SUPFAM" id="SSF46785">
    <property type="entry name" value="Winged helix' DNA-binding domain"/>
    <property type="match status" value="1"/>
</dbReference>
<feature type="compositionally biased region" description="Polar residues" evidence="5">
    <location>
        <begin position="344"/>
        <end position="353"/>
    </location>
</feature>
<dbReference type="GO" id="GO:0003700">
    <property type="term" value="F:DNA-binding transcription factor activity"/>
    <property type="evidence" value="ECO:0007669"/>
    <property type="project" value="InterPro"/>
</dbReference>
<dbReference type="PRINTS" id="PR00056">
    <property type="entry name" value="HSFDOMAIN"/>
</dbReference>
<dbReference type="InterPro" id="IPR000232">
    <property type="entry name" value="HSF_DNA-bd"/>
</dbReference>
<feature type="region of interest" description="Disordered" evidence="5">
    <location>
        <begin position="330"/>
        <end position="353"/>
    </location>
</feature>
<organism evidence="7 8">
    <name type="scientific">Seminavis robusta</name>
    <dbReference type="NCBI Taxonomy" id="568900"/>
    <lineage>
        <taxon>Eukaryota</taxon>
        <taxon>Sar</taxon>
        <taxon>Stramenopiles</taxon>
        <taxon>Ochrophyta</taxon>
        <taxon>Bacillariophyta</taxon>
        <taxon>Bacillariophyceae</taxon>
        <taxon>Bacillariophycidae</taxon>
        <taxon>Naviculales</taxon>
        <taxon>Naviculaceae</taxon>
        <taxon>Seminavis</taxon>
    </lineage>
</organism>
<proteinExistence type="inferred from homology"/>
<dbReference type="SMART" id="SM00415">
    <property type="entry name" value="HSF"/>
    <property type="match status" value="1"/>
</dbReference>
<dbReference type="AlphaFoldDB" id="A0A9N8ENS4"/>
<dbReference type="GO" id="GO:0043565">
    <property type="term" value="F:sequence-specific DNA binding"/>
    <property type="evidence" value="ECO:0007669"/>
    <property type="project" value="InterPro"/>
</dbReference>
<evidence type="ECO:0000256" key="2">
    <source>
        <dbReference type="ARBA" id="ARBA00023125"/>
    </source>
</evidence>
<dbReference type="EMBL" id="CAICTM010001407">
    <property type="protein sequence ID" value="CAB9523374.1"/>
    <property type="molecule type" value="Genomic_DNA"/>
</dbReference>
<dbReference type="PANTHER" id="PTHR10015:SF206">
    <property type="entry name" value="HSF-TYPE DNA-BINDING DOMAIN-CONTAINING PROTEIN"/>
    <property type="match status" value="1"/>
</dbReference>
<evidence type="ECO:0000313" key="8">
    <source>
        <dbReference type="Proteomes" id="UP001153069"/>
    </source>
</evidence>